<dbReference type="RefSeq" id="WP_340518782.1">
    <property type="nucleotide sequence ID" value="NZ_JBBLXS010000310.1"/>
</dbReference>
<evidence type="ECO:0000256" key="1">
    <source>
        <dbReference type="SAM" id="Phobius"/>
    </source>
</evidence>
<dbReference type="EMBL" id="JBBLXS010000310">
    <property type="protein sequence ID" value="MEK0187145.1"/>
    <property type="molecule type" value="Genomic_DNA"/>
</dbReference>
<evidence type="ECO:0008006" key="4">
    <source>
        <dbReference type="Google" id="ProtNLM"/>
    </source>
</evidence>
<evidence type="ECO:0000313" key="2">
    <source>
        <dbReference type="EMBL" id="MEK0187145.1"/>
    </source>
</evidence>
<protein>
    <recommendedName>
        <fullName evidence="4">Rod shape-determining protein MreD</fullName>
    </recommendedName>
</protein>
<gene>
    <name evidence="2" type="ORF">WMG39_20165</name>
</gene>
<keyword evidence="1" id="KW-1133">Transmembrane helix</keyword>
<keyword evidence="1" id="KW-0812">Transmembrane</keyword>
<dbReference type="Proteomes" id="UP001384579">
    <property type="component" value="Unassembled WGS sequence"/>
</dbReference>
<name>A0ABU8YS32_9CYAN</name>
<reference evidence="2 3" key="1">
    <citation type="journal article" date="2020" name="Harmful Algae">
        <title>Molecular and morphological characterization of a novel dihydroanatoxin-a producing Microcoleus species (cyanobacteria) from the Russian River, California, USA.</title>
        <authorList>
            <person name="Conklin K.Y."/>
            <person name="Stancheva R."/>
            <person name="Otten T.G."/>
            <person name="Fadness R."/>
            <person name="Boyer G.L."/>
            <person name="Read B."/>
            <person name="Zhang X."/>
            <person name="Sheath R.G."/>
        </authorList>
    </citation>
    <scope>NUCLEOTIDE SEQUENCE [LARGE SCALE GENOMIC DNA]</scope>
    <source>
        <strain evidence="2 3">PTRS2</strain>
    </source>
</reference>
<sequence length="106" mass="11685">MLPTVEVVGWLLPWAFDGACSDAGALFLAALCLSLTIPHITAAVSNFAIEMAMIRWRSSDCLVVAGEITLLTQLPLASILRHYVHILSVPVIVCNIPFHFWVQKLR</sequence>
<organism evidence="2 3">
    <name type="scientific">Microcoleus anatoxicus PTRS2</name>
    <dbReference type="NCBI Taxonomy" id="2705321"/>
    <lineage>
        <taxon>Bacteria</taxon>
        <taxon>Bacillati</taxon>
        <taxon>Cyanobacteriota</taxon>
        <taxon>Cyanophyceae</taxon>
        <taxon>Oscillatoriophycideae</taxon>
        <taxon>Oscillatoriales</taxon>
        <taxon>Microcoleaceae</taxon>
        <taxon>Microcoleus</taxon>
        <taxon>Microcoleus anatoxicus</taxon>
    </lineage>
</organism>
<keyword evidence="3" id="KW-1185">Reference proteome</keyword>
<accession>A0ABU8YS32</accession>
<proteinExistence type="predicted"/>
<feature type="transmembrane region" description="Helical" evidence="1">
    <location>
        <begin position="23"/>
        <end position="49"/>
    </location>
</feature>
<comment type="caution">
    <text evidence="2">The sequence shown here is derived from an EMBL/GenBank/DDBJ whole genome shotgun (WGS) entry which is preliminary data.</text>
</comment>
<keyword evidence="1" id="KW-0472">Membrane</keyword>
<evidence type="ECO:0000313" key="3">
    <source>
        <dbReference type="Proteomes" id="UP001384579"/>
    </source>
</evidence>